<gene>
    <name evidence="1" type="ORF">L2E82_12160</name>
</gene>
<name>A0ACB9GHA8_CICIN</name>
<keyword evidence="2" id="KW-1185">Reference proteome</keyword>
<evidence type="ECO:0000313" key="1">
    <source>
        <dbReference type="EMBL" id="KAI3782127.1"/>
    </source>
</evidence>
<comment type="caution">
    <text evidence="1">The sequence shown here is derived from an EMBL/GenBank/DDBJ whole genome shotgun (WGS) entry which is preliminary data.</text>
</comment>
<reference evidence="2" key="1">
    <citation type="journal article" date="2022" name="Mol. Ecol. Resour.">
        <title>The genomes of chicory, endive, great burdock and yacon provide insights into Asteraceae palaeo-polyploidization history and plant inulin production.</title>
        <authorList>
            <person name="Fan W."/>
            <person name="Wang S."/>
            <person name="Wang H."/>
            <person name="Wang A."/>
            <person name="Jiang F."/>
            <person name="Liu H."/>
            <person name="Zhao H."/>
            <person name="Xu D."/>
            <person name="Zhang Y."/>
        </authorList>
    </citation>
    <scope>NUCLEOTIDE SEQUENCE [LARGE SCALE GENOMIC DNA]</scope>
    <source>
        <strain evidence="2">cv. Punajuju</strain>
    </source>
</reference>
<dbReference type="EMBL" id="CM042010">
    <property type="protein sequence ID" value="KAI3782127.1"/>
    <property type="molecule type" value="Genomic_DNA"/>
</dbReference>
<reference evidence="1 2" key="2">
    <citation type="journal article" date="2022" name="Mol. Ecol. Resour.">
        <title>The genomes of chicory, endive, great burdock and yacon provide insights into Asteraceae paleo-polyploidization history and plant inulin production.</title>
        <authorList>
            <person name="Fan W."/>
            <person name="Wang S."/>
            <person name="Wang H."/>
            <person name="Wang A."/>
            <person name="Jiang F."/>
            <person name="Liu H."/>
            <person name="Zhao H."/>
            <person name="Xu D."/>
            <person name="Zhang Y."/>
        </authorList>
    </citation>
    <scope>NUCLEOTIDE SEQUENCE [LARGE SCALE GENOMIC DNA]</scope>
    <source>
        <strain evidence="2">cv. Punajuju</strain>
        <tissue evidence="1">Leaves</tissue>
    </source>
</reference>
<proteinExistence type="predicted"/>
<accession>A0ACB9GHA8</accession>
<sequence length="145" mass="16636">MVWKIYPLAESFNITTRYGLPEFRRDKRPKLMGESSCTRKLCMDMLDDEGTSLQPEVTEGVSEGDQVMEDVTYNIKEEDNDYLVEEENVVEETEVDMADFNHNVTKDLEFMGASVSEGSVDDEHELQHNHIFLFLVSSINTLLCS</sequence>
<organism evidence="1 2">
    <name type="scientific">Cichorium intybus</name>
    <name type="common">Chicory</name>
    <dbReference type="NCBI Taxonomy" id="13427"/>
    <lineage>
        <taxon>Eukaryota</taxon>
        <taxon>Viridiplantae</taxon>
        <taxon>Streptophyta</taxon>
        <taxon>Embryophyta</taxon>
        <taxon>Tracheophyta</taxon>
        <taxon>Spermatophyta</taxon>
        <taxon>Magnoliopsida</taxon>
        <taxon>eudicotyledons</taxon>
        <taxon>Gunneridae</taxon>
        <taxon>Pentapetalae</taxon>
        <taxon>asterids</taxon>
        <taxon>campanulids</taxon>
        <taxon>Asterales</taxon>
        <taxon>Asteraceae</taxon>
        <taxon>Cichorioideae</taxon>
        <taxon>Cichorieae</taxon>
        <taxon>Cichoriinae</taxon>
        <taxon>Cichorium</taxon>
    </lineage>
</organism>
<evidence type="ECO:0000313" key="2">
    <source>
        <dbReference type="Proteomes" id="UP001055811"/>
    </source>
</evidence>
<protein>
    <submittedName>
        <fullName evidence="1">Uncharacterized protein</fullName>
    </submittedName>
</protein>
<dbReference type="Proteomes" id="UP001055811">
    <property type="component" value="Linkage Group LG02"/>
</dbReference>